<accession>A0AAN0JGR7</accession>
<dbReference type="AlphaFoldDB" id="A0AAN0JGR7"/>
<evidence type="ECO:0000313" key="2">
    <source>
        <dbReference type="EnsemblMetazoa" id="XP_019856230.1"/>
    </source>
</evidence>
<name>A0AAN0JGR7_AMPQE</name>
<evidence type="ECO:0000313" key="3">
    <source>
        <dbReference type="Proteomes" id="UP000007879"/>
    </source>
</evidence>
<dbReference type="RefSeq" id="XP_019856230.1">
    <property type="nucleotide sequence ID" value="XM_020000671.1"/>
</dbReference>
<keyword evidence="3" id="KW-1185">Reference proteome</keyword>
<keyword evidence="1" id="KW-0472">Membrane</keyword>
<dbReference type="KEGG" id="aqu:109584797"/>
<evidence type="ECO:0008006" key="4">
    <source>
        <dbReference type="Google" id="ProtNLM"/>
    </source>
</evidence>
<organism evidence="2 3">
    <name type="scientific">Amphimedon queenslandica</name>
    <name type="common">Sponge</name>
    <dbReference type="NCBI Taxonomy" id="400682"/>
    <lineage>
        <taxon>Eukaryota</taxon>
        <taxon>Metazoa</taxon>
        <taxon>Porifera</taxon>
        <taxon>Demospongiae</taxon>
        <taxon>Heteroscleromorpha</taxon>
        <taxon>Haplosclerida</taxon>
        <taxon>Niphatidae</taxon>
        <taxon>Amphimedon</taxon>
    </lineage>
</organism>
<proteinExistence type="predicted"/>
<dbReference type="Proteomes" id="UP000007879">
    <property type="component" value="Unassembled WGS sequence"/>
</dbReference>
<feature type="transmembrane region" description="Helical" evidence="1">
    <location>
        <begin position="44"/>
        <end position="64"/>
    </location>
</feature>
<evidence type="ECO:0000256" key="1">
    <source>
        <dbReference type="SAM" id="Phobius"/>
    </source>
</evidence>
<keyword evidence="1" id="KW-1133">Transmembrane helix</keyword>
<reference evidence="2" key="2">
    <citation type="submission" date="2024-06" db="UniProtKB">
        <authorList>
            <consortium name="EnsemblMetazoa"/>
        </authorList>
    </citation>
    <scope>IDENTIFICATION</scope>
</reference>
<protein>
    <recommendedName>
        <fullName evidence="4">Fibrinogen C-terminal domain-containing protein</fullName>
    </recommendedName>
</protein>
<sequence>MEVDDNKNLYEVEQEYDGKDDFPQRPIGSLQIHDTISSTGKKTLFVLLGVQVFIILILIILLGINGVTLTHLNTVDMCDSTGASTGASTGGLTNQQSCTAVPSTWANESAVNSSMLQGQISELKDYIRNQLSAIVNTTKDTAWKVDSLGGAADDQMAYIQNLTENLFQVLQVTGNSAQQLGNIISTLSSMSDTAISTAALINDIQQIVNELLGLQNASSIFNSIQPVSCKDIKAVLPNSPSGYYHVNSRTIYCNMDTLCNATGGWTRLAYLDMTDATQTCPSEFRYYSIGGVRACGRTVLNTGSCNSLLLPSNGITYNNICGRVTGYQYGSCDAFSGGPHRNDINSRYVDGVSITRGSPRQHIWTFAAGVYQTRVHNSNCPCTSGTLTSPASFVGDNYFCESGNPNQQWAHTLYTADPLWDGQTCSSLEAPCCDAPGLPWFSRNFTTSSTQDLEFRICGDSSTIDEDSPVSMYEIYVM</sequence>
<dbReference type="GeneID" id="109584797"/>
<reference evidence="3" key="1">
    <citation type="journal article" date="2010" name="Nature">
        <title>The Amphimedon queenslandica genome and the evolution of animal complexity.</title>
        <authorList>
            <person name="Srivastava M."/>
            <person name="Simakov O."/>
            <person name="Chapman J."/>
            <person name="Fahey B."/>
            <person name="Gauthier M.E."/>
            <person name="Mitros T."/>
            <person name="Richards G.S."/>
            <person name="Conaco C."/>
            <person name="Dacre M."/>
            <person name="Hellsten U."/>
            <person name="Larroux C."/>
            <person name="Putnam N.H."/>
            <person name="Stanke M."/>
            <person name="Adamska M."/>
            <person name="Darling A."/>
            <person name="Degnan S.M."/>
            <person name="Oakley T.H."/>
            <person name="Plachetzki D.C."/>
            <person name="Zhai Y."/>
            <person name="Adamski M."/>
            <person name="Calcino A."/>
            <person name="Cummins S.F."/>
            <person name="Goodstein D.M."/>
            <person name="Harris C."/>
            <person name="Jackson D.J."/>
            <person name="Leys S.P."/>
            <person name="Shu S."/>
            <person name="Woodcroft B.J."/>
            <person name="Vervoort M."/>
            <person name="Kosik K.S."/>
            <person name="Manning G."/>
            <person name="Degnan B.M."/>
            <person name="Rokhsar D.S."/>
        </authorList>
    </citation>
    <scope>NUCLEOTIDE SEQUENCE [LARGE SCALE GENOMIC DNA]</scope>
</reference>
<dbReference type="EnsemblMetazoa" id="XM_020000671.1">
    <property type="protein sequence ID" value="XP_019856230.1"/>
    <property type="gene ID" value="LOC109584797"/>
</dbReference>
<keyword evidence="1" id="KW-0812">Transmembrane</keyword>